<keyword evidence="10" id="KW-1185">Reference proteome</keyword>
<dbReference type="GO" id="GO:0006310">
    <property type="term" value="P:DNA recombination"/>
    <property type="evidence" value="ECO:0007669"/>
    <property type="project" value="UniProtKB-KW"/>
</dbReference>
<dbReference type="Gene3D" id="3.30.160.390">
    <property type="entry name" value="Integrase, DNA-binding domain"/>
    <property type="match status" value="1"/>
</dbReference>
<organism evidence="9 10">
    <name type="scientific">Sandarakinorhabdus fusca</name>
    <dbReference type="NCBI Taxonomy" id="1439888"/>
    <lineage>
        <taxon>Bacteria</taxon>
        <taxon>Pseudomonadati</taxon>
        <taxon>Pseudomonadota</taxon>
        <taxon>Alphaproteobacteria</taxon>
        <taxon>Sphingomonadales</taxon>
        <taxon>Sphingosinicellaceae</taxon>
        <taxon>Sandarakinorhabdus</taxon>
    </lineage>
</organism>
<gene>
    <name evidence="9" type="ORF">F3168_12095</name>
</gene>
<dbReference type="Gene3D" id="1.10.443.10">
    <property type="entry name" value="Intergrase catalytic core"/>
    <property type="match status" value="1"/>
</dbReference>
<dbReference type="InterPro" id="IPR044068">
    <property type="entry name" value="CB"/>
</dbReference>
<proteinExistence type="inferred from homology"/>
<dbReference type="PROSITE" id="PS51898">
    <property type="entry name" value="TYR_RECOMBINASE"/>
    <property type="match status" value="1"/>
</dbReference>
<dbReference type="Proteomes" id="UP000481327">
    <property type="component" value="Unassembled WGS sequence"/>
</dbReference>
<dbReference type="Gene3D" id="1.10.150.130">
    <property type="match status" value="1"/>
</dbReference>
<feature type="region of interest" description="Disordered" evidence="6">
    <location>
        <begin position="421"/>
        <end position="440"/>
    </location>
</feature>
<dbReference type="PROSITE" id="PS51900">
    <property type="entry name" value="CB"/>
    <property type="match status" value="1"/>
</dbReference>
<dbReference type="GO" id="GO:0015074">
    <property type="term" value="P:DNA integration"/>
    <property type="evidence" value="ECO:0007669"/>
    <property type="project" value="UniProtKB-KW"/>
</dbReference>
<dbReference type="InterPro" id="IPR002104">
    <property type="entry name" value="Integrase_catalytic"/>
</dbReference>
<dbReference type="InterPro" id="IPR013762">
    <property type="entry name" value="Integrase-like_cat_sf"/>
</dbReference>
<dbReference type="InterPro" id="IPR038488">
    <property type="entry name" value="Integrase_DNA-bd_sf"/>
</dbReference>
<dbReference type="OrthoDB" id="7615137at2"/>
<feature type="domain" description="Core-binding (CB)" evidence="8">
    <location>
        <begin position="112"/>
        <end position="191"/>
    </location>
</feature>
<accession>A0A7C9GW62</accession>
<reference evidence="9 10" key="1">
    <citation type="submission" date="2019-09" db="EMBL/GenBank/DDBJ databases">
        <title>Polymorphobacter sp. isolated from a lake in China.</title>
        <authorList>
            <person name="Liu Z."/>
        </authorList>
    </citation>
    <scope>NUCLEOTIDE SEQUENCE [LARGE SCALE GENOMIC DNA]</scope>
    <source>
        <strain evidence="9 10">D40P</strain>
    </source>
</reference>
<evidence type="ECO:0000256" key="6">
    <source>
        <dbReference type="SAM" id="MobiDB-lite"/>
    </source>
</evidence>
<dbReference type="PANTHER" id="PTHR30629:SF2">
    <property type="entry name" value="PROPHAGE INTEGRASE INTS-RELATED"/>
    <property type="match status" value="1"/>
</dbReference>
<evidence type="ECO:0000256" key="4">
    <source>
        <dbReference type="ARBA" id="ARBA00023172"/>
    </source>
</evidence>
<dbReference type="SUPFAM" id="SSF56349">
    <property type="entry name" value="DNA breaking-rejoining enzymes"/>
    <property type="match status" value="1"/>
</dbReference>
<evidence type="ECO:0000256" key="5">
    <source>
        <dbReference type="PROSITE-ProRule" id="PRU01248"/>
    </source>
</evidence>
<evidence type="ECO:0000259" key="8">
    <source>
        <dbReference type="PROSITE" id="PS51900"/>
    </source>
</evidence>
<dbReference type="EMBL" id="WIOL01000004">
    <property type="protein sequence ID" value="MQT17998.1"/>
    <property type="molecule type" value="Genomic_DNA"/>
</dbReference>
<feature type="domain" description="Tyr recombinase" evidence="7">
    <location>
        <begin position="214"/>
        <end position="411"/>
    </location>
</feature>
<dbReference type="Pfam" id="PF13356">
    <property type="entry name" value="Arm-DNA-bind_3"/>
    <property type="match status" value="1"/>
</dbReference>
<evidence type="ECO:0000256" key="3">
    <source>
        <dbReference type="ARBA" id="ARBA00023125"/>
    </source>
</evidence>
<dbReference type="InterPro" id="IPR011010">
    <property type="entry name" value="DNA_brk_join_enz"/>
</dbReference>
<comment type="caution">
    <text evidence="9">The sequence shown here is derived from an EMBL/GenBank/DDBJ whole genome shotgun (WGS) entry which is preliminary data.</text>
</comment>
<name>A0A7C9GW62_9SPHN</name>
<evidence type="ECO:0000256" key="1">
    <source>
        <dbReference type="ARBA" id="ARBA00008857"/>
    </source>
</evidence>
<evidence type="ECO:0000259" key="7">
    <source>
        <dbReference type="PROSITE" id="PS51898"/>
    </source>
</evidence>
<dbReference type="InterPro" id="IPR010998">
    <property type="entry name" value="Integrase_recombinase_N"/>
</dbReference>
<evidence type="ECO:0000256" key="2">
    <source>
        <dbReference type="ARBA" id="ARBA00022908"/>
    </source>
</evidence>
<dbReference type="GO" id="GO:0003677">
    <property type="term" value="F:DNA binding"/>
    <property type="evidence" value="ECO:0007669"/>
    <property type="project" value="UniProtKB-UniRule"/>
</dbReference>
<evidence type="ECO:0000313" key="10">
    <source>
        <dbReference type="Proteomes" id="UP000481327"/>
    </source>
</evidence>
<dbReference type="RefSeq" id="WP_152578453.1">
    <property type="nucleotide sequence ID" value="NZ_JAATJI010000001.1"/>
</dbReference>
<keyword evidence="4" id="KW-0233">DNA recombination</keyword>
<keyword evidence="3 5" id="KW-0238">DNA-binding</keyword>
<dbReference type="InterPro" id="IPR050808">
    <property type="entry name" value="Phage_Integrase"/>
</dbReference>
<sequence>MAVGKLTKRSVEALATPEKGRAFLWDDTLKGFGVMLTHKGQRSYVVQYRIGGREGTTQRATIGQHGNPWTQETARARAVELLDLVRRKIDPVQADRDRLALEREGKANDERYAFSTAADLYIAHLRQKGLKSADEIAAIFERDLKPHFLQKPLHRIKRADIHTCTAAVGLRSKSSANRAHSWLRAMLNWAVDQDRFGIHVSPMEKMAQPFESGKRERVLTDAELSIILDCIHELSEPHSSFMLMLVFTAQRRNEVAGMRWEELDIDSRQWLIPGSRTKNKIEHLLPLSLSAVEAIELTEPELARRQGFVFTSNGKKAVASFSECKRNLDKLIADRLKRDADEAGVDYVPMPSWVLHDLRRTVATGLQRMGTRIEYTEALLNHVSGSTGGLVGIYQRYKYWPEKVDAMAAWDRQIDEIRSGKGLTHAAGRDNPTAPQERAA</sequence>
<dbReference type="CDD" id="cd00801">
    <property type="entry name" value="INT_P4_C"/>
    <property type="match status" value="1"/>
</dbReference>
<evidence type="ECO:0000313" key="9">
    <source>
        <dbReference type="EMBL" id="MQT17998.1"/>
    </source>
</evidence>
<dbReference type="Pfam" id="PF00589">
    <property type="entry name" value="Phage_integrase"/>
    <property type="match status" value="1"/>
</dbReference>
<protein>
    <submittedName>
        <fullName evidence="9">Tyrosine-type recombinase/integrase</fullName>
    </submittedName>
</protein>
<dbReference type="InterPro" id="IPR025166">
    <property type="entry name" value="Integrase_DNA_bind_dom"/>
</dbReference>
<keyword evidence="2" id="KW-0229">DNA integration</keyword>
<dbReference type="PANTHER" id="PTHR30629">
    <property type="entry name" value="PROPHAGE INTEGRASE"/>
    <property type="match status" value="1"/>
</dbReference>
<dbReference type="AlphaFoldDB" id="A0A7C9GW62"/>
<comment type="similarity">
    <text evidence="1">Belongs to the 'phage' integrase family.</text>
</comment>